<name>A0AAV0W819_9HEMI</name>
<reference evidence="1 2" key="1">
    <citation type="submission" date="2023-01" db="EMBL/GenBank/DDBJ databases">
        <authorList>
            <person name="Whitehead M."/>
        </authorList>
    </citation>
    <scope>NUCLEOTIDE SEQUENCE [LARGE SCALE GENOMIC DNA]</scope>
</reference>
<gene>
    <name evidence="1" type="ORF">MEUPH1_LOCUS8215</name>
</gene>
<sequence>MVLTSICRFPSKSCTKLPVEEETLIRNIYNFIHQSYKRQTEFQEFQIFYDLKPNKLLQPSQTRWLSVNAAVKRVIEQFEALKAYFALQNFENDKLATCACKNIYKCLNNQIYKLYFEFLEYILPVITDLNAEFQLEKPKVYILYSRKAETYKFILSCYIRDNILKSIDISKLQYRNPVNFKPNEDIYFGPTICLLDIHTCLLMEYMVI</sequence>
<protein>
    <submittedName>
        <fullName evidence="1">Uncharacterized protein</fullName>
    </submittedName>
</protein>
<dbReference type="PANTHER" id="PTHR37162">
    <property type="entry name" value="HAT FAMILY DIMERISATION DOMAINCONTAINING PROTEIN-RELATED"/>
    <property type="match status" value="1"/>
</dbReference>
<comment type="caution">
    <text evidence="1">The sequence shown here is derived from an EMBL/GenBank/DDBJ whole genome shotgun (WGS) entry which is preliminary data.</text>
</comment>
<dbReference type="EMBL" id="CARXXK010000001">
    <property type="protein sequence ID" value="CAI6351909.1"/>
    <property type="molecule type" value="Genomic_DNA"/>
</dbReference>
<evidence type="ECO:0000313" key="2">
    <source>
        <dbReference type="Proteomes" id="UP001160148"/>
    </source>
</evidence>
<dbReference type="PANTHER" id="PTHR37162:SF1">
    <property type="entry name" value="BED-TYPE DOMAIN-CONTAINING PROTEIN"/>
    <property type="match status" value="1"/>
</dbReference>
<keyword evidence="2" id="KW-1185">Reference proteome</keyword>
<proteinExistence type="predicted"/>
<evidence type="ECO:0000313" key="1">
    <source>
        <dbReference type="EMBL" id="CAI6351909.1"/>
    </source>
</evidence>
<dbReference type="AlphaFoldDB" id="A0AAV0W819"/>
<organism evidence="1 2">
    <name type="scientific">Macrosiphum euphorbiae</name>
    <name type="common">potato aphid</name>
    <dbReference type="NCBI Taxonomy" id="13131"/>
    <lineage>
        <taxon>Eukaryota</taxon>
        <taxon>Metazoa</taxon>
        <taxon>Ecdysozoa</taxon>
        <taxon>Arthropoda</taxon>
        <taxon>Hexapoda</taxon>
        <taxon>Insecta</taxon>
        <taxon>Pterygota</taxon>
        <taxon>Neoptera</taxon>
        <taxon>Paraneoptera</taxon>
        <taxon>Hemiptera</taxon>
        <taxon>Sternorrhyncha</taxon>
        <taxon>Aphidomorpha</taxon>
        <taxon>Aphidoidea</taxon>
        <taxon>Aphididae</taxon>
        <taxon>Macrosiphini</taxon>
        <taxon>Macrosiphum</taxon>
    </lineage>
</organism>
<accession>A0AAV0W819</accession>
<dbReference type="Proteomes" id="UP001160148">
    <property type="component" value="Unassembled WGS sequence"/>
</dbReference>